<dbReference type="InterPro" id="IPR029039">
    <property type="entry name" value="Flavoprotein-like_sf"/>
</dbReference>
<dbReference type="AlphaFoldDB" id="A0A3D9TBE6"/>
<dbReference type="Pfam" id="PF03358">
    <property type="entry name" value="FMN_red"/>
    <property type="match status" value="1"/>
</dbReference>
<dbReference type="InterPro" id="IPR005025">
    <property type="entry name" value="FMN_Rdtase-like_dom"/>
</dbReference>
<reference evidence="2 3" key="1">
    <citation type="submission" date="2018-08" db="EMBL/GenBank/DDBJ databases">
        <title>Sequencing the genomes of 1000 actinobacteria strains.</title>
        <authorList>
            <person name="Klenk H.-P."/>
        </authorList>
    </citation>
    <scope>NUCLEOTIDE SEQUENCE [LARGE SCALE GENOMIC DNA]</scope>
    <source>
        <strain evidence="2 3">DSM 43927</strain>
    </source>
</reference>
<keyword evidence="3" id="KW-1185">Reference proteome</keyword>
<organism evidence="2 3">
    <name type="scientific">Thermomonospora umbrina</name>
    <dbReference type="NCBI Taxonomy" id="111806"/>
    <lineage>
        <taxon>Bacteria</taxon>
        <taxon>Bacillati</taxon>
        <taxon>Actinomycetota</taxon>
        <taxon>Actinomycetes</taxon>
        <taxon>Streptosporangiales</taxon>
        <taxon>Thermomonosporaceae</taxon>
        <taxon>Thermomonospora</taxon>
    </lineage>
</organism>
<accession>A0A3D9TBE6</accession>
<dbReference type="EMBL" id="QTTT01000001">
    <property type="protein sequence ID" value="REF01082.1"/>
    <property type="molecule type" value="Genomic_DNA"/>
</dbReference>
<protein>
    <submittedName>
        <fullName evidence="2">Multimeric flavodoxin WrbA</fullName>
    </submittedName>
</protein>
<evidence type="ECO:0000313" key="2">
    <source>
        <dbReference type="EMBL" id="REF01082.1"/>
    </source>
</evidence>
<comment type="caution">
    <text evidence="2">The sequence shown here is derived from an EMBL/GenBank/DDBJ whole genome shotgun (WGS) entry which is preliminary data.</text>
</comment>
<dbReference type="Gene3D" id="3.40.50.360">
    <property type="match status" value="1"/>
</dbReference>
<evidence type="ECO:0000313" key="3">
    <source>
        <dbReference type="Proteomes" id="UP000256661"/>
    </source>
</evidence>
<proteinExistence type="predicted"/>
<feature type="domain" description="NADPH-dependent FMN reductase-like" evidence="1">
    <location>
        <begin position="1"/>
        <end position="137"/>
    </location>
</feature>
<dbReference type="Proteomes" id="UP000256661">
    <property type="component" value="Unassembled WGS sequence"/>
</dbReference>
<sequence length="201" mass="21558">MRATVINCTLKPSPEPSNTEALAEVVATELRQRGVKVDAVRAVDRDIRPGVETDMGEGDEWPEIHRMLLASQILIIATPTWVGRPSSVAQRVVERMDAMISETDDAGRPVAYNRVAGVINTGNEDGAHHVISEINGALADIGYTIPGQAWTYWHLGPGPGPNYLDDDKGHDWAASTGRAMASNLVAVAEALAARPIPPPPQ</sequence>
<gene>
    <name evidence="2" type="ORF">DFJ69_6681</name>
</gene>
<dbReference type="SUPFAM" id="SSF52218">
    <property type="entry name" value="Flavoproteins"/>
    <property type="match status" value="1"/>
</dbReference>
<dbReference type="RefSeq" id="WP_116026166.1">
    <property type="nucleotide sequence ID" value="NZ_QTTT01000001.1"/>
</dbReference>
<evidence type="ECO:0000259" key="1">
    <source>
        <dbReference type="Pfam" id="PF03358"/>
    </source>
</evidence>
<name>A0A3D9TBE6_9ACTN</name>
<dbReference type="OrthoDB" id="8853249at2"/>
<dbReference type="GO" id="GO:0016491">
    <property type="term" value="F:oxidoreductase activity"/>
    <property type="evidence" value="ECO:0007669"/>
    <property type="project" value="InterPro"/>
</dbReference>